<dbReference type="EMBL" id="KN822377">
    <property type="protein sequence ID" value="KIM50573.1"/>
    <property type="molecule type" value="Genomic_DNA"/>
</dbReference>
<organism evidence="1 2">
    <name type="scientific">Scleroderma citrinum Foug A</name>
    <dbReference type="NCBI Taxonomy" id="1036808"/>
    <lineage>
        <taxon>Eukaryota</taxon>
        <taxon>Fungi</taxon>
        <taxon>Dikarya</taxon>
        <taxon>Basidiomycota</taxon>
        <taxon>Agaricomycotina</taxon>
        <taxon>Agaricomycetes</taxon>
        <taxon>Agaricomycetidae</taxon>
        <taxon>Boletales</taxon>
        <taxon>Sclerodermatineae</taxon>
        <taxon>Sclerodermataceae</taxon>
        <taxon>Scleroderma</taxon>
    </lineage>
</organism>
<dbReference type="InParanoid" id="A0A0C2YLH2"/>
<evidence type="ECO:0000313" key="1">
    <source>
        <dbReference type="EMBL" id="KIM50573.1"/>
    </source>
</evidence>
<accession>A0A0C2YLH2</accession>
<reference evidence="1 2" key="1">
    <citation type="submission" date="2014-04" db="EMBL/GenBank/DDBJ databases">
        <authorList>
            <consortium name="DOE Joint Genome Institute"/>
            <person name="Kuo A."/>
            <person name="Kohler A."/>
            <person name="Nagy L.G."/>
            <person name="Floudas D."/>
            <person name="Copeland A."/>
            <person name="Barry K.W."/>
            <person name="Cichocki N."/>
            <person name="Veneault-Fourrey C."/>
            <person name="LaButti K."/>
            <person name="Lindquist E.A."/>
            <person name="Lipzen A."/>
            <person name="Lundell T."/>
            <person name="Morin E."/>
            <person name="Murat C."/>
            <person name="Sun H."/>
            <person name="Tunlid A."/>
            <person name="Henrissat B."/>
            <person name="Grigoriev I.V."/>
            <person name="Hibbett D.S."/>
            <person name="Martin F."/>
            <person name="Nordberg H.P."/>
            <person name="Cantor M.N."/>
            <person name="Hua S.X."/>
        </authorList>
    </citation>
    <scope>NUCLEOTIDE SEQUENCE [LARGE SCALE GENOMIC DNA]</scope>
    <source>
        <strain evidence="1 2">Foug A</strain>
    </source>
</reference>
<proteinExistence type="predicted"/>
<dbReference type="Proteomes" id="UP000053989">
    <property type="component" value="Unassembled WGS sequence"/>
</dbReference>
<dbReference type="AlphaFoldDB" id="A0A0C2YLH2"/>
<keyword evidence="2" id="KW-1185">Reference proteome</keyword>
<name>A0A0C2YLH2_9AGAM</name>
<feature type="non-terminal residue" evidence="1">
    <location>
        <position position="1"/>
    </location>
</feature>
<feature type="non-terminal residue" evidence="1">
    <location>
        <position position="62"/>
    </location>
</feature>
<reference evidence="2" key="2">
    <citation type="submission" date="2015-01" db="EMBL/GenBank/DDBJ databases">
        <title>Evolutionary Origins and Diversification of the Mycorrhizal Mutualists.</title>
        <authorList>
            <consortium name="DOE Joint Genome Institute"/>
            <consortium name="Mycorrhizal Genomics Consortium"/>
            <person name="Kohler A."/>
            <person name="Kuo A."/>
            <person name="Nagy L.G."/>
            <person name="Floudas D."/>
            <person name="Copeland A."/>
            <person name="Barry K.W."/>
            <person name="Cichocki N."/>
            <person name="Veneault-Fourrey C."/>
            <person name="LaButti K."/>
            <person name="Lindquist E.A."/>
            <person name="Lipzen A."/>
            <person name="Lundell T."/>
            <person name="Morin E."/>
            <person name="Murat C."/>
            <person name="Riley R."/>
            <person name="Ohm R."/>
            <person name="Sun H."/>
            <person name="Tunlid A."/>
            <person name="Henrissat B."/>
            <person name="Grigoriev I.V."/>
            <person name="Hibbett D.S."/>
            <person name="Martin F."/>
        </authorList>
    </citation>
    <scope>NUCLEOTIDE SEQUENCE [LARGE SCALE GENOMIC DNA]</scope>
    <source>
        <strain evidence="2">Foug A</strain>
    </source>
</reference>
<dbReference type="OrthoDB" id="1607513at2759"/>
<evidence type="ECO:0000313" key="2">
    <source>
        <dbReference type="Proteomes" id="UP000053989"/>
    </source>
</evidence>
<sequence>LKEEDIPNKMKMQEMVLTAWTDHFEVLKKDLVVTAMGQVSFTASIWSDKLHCSYLGLTAHWI</sequence>
<dbReference type="HOGENOM" id="CLU_155624_2_2_1"/>
<gene>
    <name evidence="1" type="ORF">SCLCIDRAFT_85431</name>
</gene>
<protein>
    <submittedName>
        <fullName evidence="1">Uncharacterized protein</fullName>
    </submittedName>
</protein>